<keyword evidence="3" id="KW-1185">Reference proteome</keyword>
<proteinExistence type="predicted"/>
<keyword evidence="1" id="KW-0812">Transmembrane</keyword>
<dbReference type="AlphaFoldDB" id="A0A916Z756"/>
<protein>
    <submittedName>
        <fullName evidence="2">Uncharacterized protein</fullName>
    </submittedName>
</protein>
<keyword evidence="1" id="KW-0472">Membrane</keyword>
<feature type="transmembrane region" description="Helical" evidence="1">
    <location>
        <begin position="20"/>
        <end position="42"/>
    </location>
</feature>
<sequence length="117" mass="13169">MNTSNTNPTLLKSILTVQTIVLVVFTALVINNEGWTLFQIFINNITSIGWNGQFNLDFSCYLLLSGIWILWRNKYSLSSIIFAPVATIIGIIAFAPYLLYLLAIEKGDIRKVLLGDR</sequence>
<dbReference type="RefSeq" id="WP_188770599.1">
    <property type="nucleotide sequence ID" value="NZ_BMKK01000015.1"/>
</dbReference>
<keyword evidence="1" id="KW-1133">Transmembrane helix</keyword>
<gene>
    <name evidence="2" type="ORF">GCM10011514_49610</name>
</gene>
<comment type="caution">
    <text evidence="2">The sequence shown here is derived from an EMBL/GenBank/DDBJ whole genome shotgun (WGS) entry which is preliminary data.</text>
</comment>
<dbReference type="EMBL" id="BMKK01000015">
    <property type="protein sequence ID" value="GGD79698.1"/>
    <property type="molecule type" value="Genomic_DNA"/>
</dbReference>
<reference evidence="2" key="2">
    <citation type="submission" date="2020-09" db="EMBL/GenBank/DDBJ databases">
        <authorList>
            <person name="Sun Q."/>
            <person name="Zhou Y."/>
        </authorList>
    </citation>
    <scope>NUCLEOTIDE SEQUENCE</scope>
    <source>
        <strain evidence="2">CGMCC 1.15958</strain>
    </source>
</reference>
<evidence type="ECO:0000313" key="3">
    <source>
        <dbReference type="Proteomes" id="UP000609064"/>
    </source>
</evidence>
<evidence type="ECO:0000313" key="2">
    <source>
        <dbReference type="EMBL" id="GGD79698.1"/>
    </source>
</evidence>
<name>A0A916Z756_9BACT</name>
<feature type="transmembrane region" description="Helical" evidence="1">
    <location>
        <begin position="54"/>
        <end position="71"/>
    </location>
</feature>
<reference evidence="2" key="1">
    <citation type="journal article" date="2014" name="Int. J. Syst. Evol. Microbiol.">
        <title>Complete genome sequence of Corynebacterium casei LMG S-19264T (=DSM 44701T), isolated from a smear-ripened cheese.</title>
        <authorList>
            <consortium name="US DOE Joint Genome Institute (JGI-PGF)"/>
            <person name="Walter F."/>
            <person name="Albersmeier A."/>
            <person name="Kalinowski J."/>
            <person name="Ruckert C."/>
        </authorList>
    </citation>
    <scope>NUCLEOTIDE SEQUENCE</scope>
    <source>
        <strain evidence="2">CGMCC 1.15958</strain>
    </source>
</reference>
<evidence type="ECO:0000256" key="1">
    <source>
        <dbReference type="SAM" id="Phobius"/>
    </source>
</evidence>
<accession>A0A916Z756</accession>
<organism evidence="2 3">
    <name type="scientific">Emticicia aquatilis</name>
    <dbReference type="NCBI Taxonomy" id="1537369"/>
    <lineage>
        <taxon>Bacteria</taxon>
        <taxon>Pseudomonadati</taxon>
        <taxon>Bacteroidota</taxon>
        <taxon>Cytophagia</taxon>
        <taxon>Cytophagales</taxon>
        <taxon>Leadbetterellaceae</taxon>
        <taxon>Emticicia</taxon>
    </lineage>
</organism>
<dbReference type="Proteomes" id="UP000609064">
    <property type="component" value="Unassembled WGS sequence"/>
</dbReference>
<feature type="transmembrane region" description="Helical" evidence="1">
    <location>
        <begin position="77"/>
        <end position="103"/>
    </location>
</feature>